<dbReference type="EMBL" id="CP015518">
    <property type="protein sequence ID" value="APG24647.1"/>
    <property type="molecule type" value="Genomic_DNA"/>
</dbReference>
<dbReference type="PANTHER" id="PTHR37418">
    <property type="entry name" value="3-KETO-5-AMINOHEXANOATE CLEAVAGE ENZYME-RELATED"/>
    <property type="match status" value="1"/>
</dbReference>
<accession>A0A1L3GFE8</accession>
<dbReference type="PANTHER" id="PTHR37418:SF2">
    <property type="entry name" value="3-KETO-5-AMINOHEXANOATE CLEAVAGE ENZYME"/>
    <property type="match status" value="1"/>
</dbReference>
<dbReference type="KEGG" id="pace:A6070_00030"/>
<dbReference type="AlphaFoldDB" id="A0A1L3GFE8"/>
<dbReference type="Proteomes" id="UP000182264">
    <property type="component" value="Chromosome"/>
</dbReference>
<keyword evidence="3" id="KW-0479">Metal-binding</keyword>
<comment type="cofactor">
    <cofactor evidence="1">
        <name>Zn(2+)</name>
        <dbReference type="ChEBI" id="CHEBI:29105"/>
    </cofactor>
</comment>
<evidence type="ECO:0000256" key="1">
    <source>
        <dbReference type="ARBA" id="ARBA00001947"/>
    </source>
</evidence>
<dbReference type="Gene3D" id="3.20.20.70">
    <property type="entry name" value="Aldolase class I"/>
    <property type="match status" value="1"/>
</dbReference>
<reference evidence="5 6" key="1">
    <citation type="journal article" date="2017" name="Genome Announc.">
        <title>Complete Genome Sequences of Two Acetylene-Fermenting Pelobacter acetylenicus Strains.</title>
        <authorList>
            <person name="Sutton J.M."/>
            <person name="Baesman S.M."/>
            <person name="Fierst J.L."/>
            <person name="Poret-Peterson A.T."/>
            <person name="Oremland R.S."/>
            <person name="Dunlap D.S."/>
            <person name="Akob D.M."/>
        </authorList>
    </citation>
    <scope>NUCLEOTIDE SEQUENCE [LARGE SCALE GENOMIC DNA]</scope>
    <source>
        <strain evidence="5 6">DSM 3247</strain>
    </source>
</reference>
<dbReference type="InterPro" id="IPR008567">
    <property type="entry name" value="BKACE"/>
</dbReference>
<dbReference type="GO" id="GO:0043720">
    <property type="term" value="F:3-keto-5-aminohexanoate cleavage activity"/>
    <property type="evidence" value="ECO:0007669"/>
    <property type="project" value="InterPro"/>
</dbReference>
<dbReference type="OrthoDB" id="9155960at2"/>
<dbReference type="Pfam" id="PF05853">
    <property type="entry name" value="BKACE"/>
    <property type="match status" value="1"/>
</dbReference>
<dbReference type="RefSeq" id="WP_072286489.1">
    <property type="nucleotide sequence ID" value="NZ_CP015455.1"/>
</dbReference>
<evidence type="ECO:0000313" key="6">
    <source>
        <dbReference type="Proteomes" id="UP000182264"/>
    </source>
</evidence>
<gene>
    <name evidence="5" type="ORF">A7E75_06110</name>
</gene>
<keyword evidence="6" id="KW-1185">Reference proteome</keyword>
<sequence length="297" mass="32631">MSDHDDLEMPYPVTPYPKLIINAAITGMLPMRKDSPHVPLSPEEIIEDAVRCIRAGASIIHLHARDEDGTPTYRKEVFERLILGIRTHCPEAILCVSTSGRRHNSFACRSAVLELDGAARPDMASLTMGSLNFPRQASVNSPEMIEALALVMKERGIVPEIEIFEPGMIHAAKVLRRRGILNGPLYMNLLLGSLYTSPATLFDLGCMVRSLPRSVHWAAAGIGRFQLKMNTAAILMGGHVRVGLEDNLHYDASRRQLATNEQLVRRIGRLCCEFGREVAGPIEARALLGLPAAQTPA</sequence>
<dbReference type="KEGG" id="pace:A6070_14755"/>
<evidence type="ECO:0000256" key="4">
    <source>
        <dbReference type="ARBA" id="ARBA00022833"/>
    </source>
</evidence>
<dbReference type="STRING" id="29542.A6070_00030"/>
<name>A0A1L3GFE8_SYNAC</name>
<dbReference type="GO" id="GO:0046872">
    <property type="term" value="F:metal ion binding"/>
    <property type="evidence" value="ECO:0007669"/>
    <property type="project" value="UniProtKB-KW"/>
</dbReference>
<dbReference type="InterPro" id="IPR013785">
    <property type="entry name" value="Aldolase_TIM"/>
</dbReference>
<keyword evidence="4" id="KW-0862">Zinc</keyword>
<keyword evidence="2" id="KW-0808">Transferase</keyword>
<evidence type="ECO:0000313" key="5">
    <source>
        <dbReference type="EMBL" id="APG24647.1"/>
    </source>
</evidence>
<proteinExistence type="predicted"/>
<evidence type="ECO:0000256" key="3">
    <source>
        <dbReference type="ARBA" id="ARBA00022723"/>
    </source>
</evidence>
<evidence type="ECO:0000256" key="2">
    <source>
        <dbReference type="ARBA" id="ARBA00022679"/>
    </source>
</evidence>
<protein>
    <submittedName>
        <fullName evidence="5">3-keto-5-aminohexanoate cleavage protein</fullName>
    </submittedName>
</protein>
<organism evidence="5 6">
    <name type="scientific">Syntrophotalea acetylenica</name>
    <name type="common">Pelobacter acetylenicus</name>
    <dbReference type="NCBI Taxonomy" id="29542"/>
    <lineage>
        <taxon>Bacteria</taxon>
        <taxon>Pseudomonadati</taxon>
        <taxon>Thermodesulfobacteriota</taxon>
        <taxon>Desulfuromonadia</taxon>
        <taxon>Desulfuromonadales</taxon>
        <taxon>Syntrophotaleaceae</taxon>
        <taxon>Syntrophotalea</taxon>
    </lineage>
</organism>